<protein>
    <recommendedName>
        <fullName evidence="4">DUF5367 domain-containing protein</fullName>
    </recommendedName>
</protein>
<evidence type="ECO:0000256" key="1">
    <source>
        <dbReference type="SAM" id="Phobius"/>
    </source>
</evidence>
<evidence type="ECO:0000313" key="3">
    <source>
        <dbReference type="Proteomes" id="UP000325292"/>
    </source>
</evidence>
<keyword evidence="1" id="KW-0472">Membrane</keyword>
<evidence type="ECO:0008006" key="4">
    <source>
        <dbReference type="Google" id="ProtNLM"/>
    </source>
</evidence>
<keyword evidence="1" id="KW-1133">Transmembrane helix</keyword>
<accession>A0ABM6RMM9</accession>
<proteinExistence type="predicted"/>
<name>A0ABM6RMM9_9FIRM</name>
<feature type="transmembrane region" description="Helical" evidence="1">
    <location>
        <begin position="37"/>
        <end position="54"/>
    </location>
</feature>
<dbReference type="EMBL" id="CP019454">
    <property type="protein sequence ID" value="AUW92598.1"/>
    <property type="molecule type" value="Genomic_DNA"/>
</dbReference>
<organism evidence="2 3">
    <name type="scientific">Sulfobacillus thermotolerans</name>
    <dbReference type="NCBI Taxonomy" id="338644"/>
    <lineage>
        <taxon>Bacteria</taxon>
        <taxon>Bacillati</taxon>
        <taxon>Bacillota</taxon>
        <taxon>Clostridia</taxon>
        <taxon>Eubacteriales</taxon>
        <taxon>Clostridiales Family XVII. Incertae Sedis</taxon>
        <taxon>Sulfobacillus</taxon>
    </lineage>
</organism>
<keyword evidence="1" id="KW-0812">Transmembrane</keyword>
<feature type="transmembrane region" description="Helical" evidence="1">
    <location>
        <begin position="108"/>
        <end position="126"/>
    </location>
</feature>
<sequence length="131" mass="14996">MLRKVTVTLSSVLMIVGLVVLTWGFRDLPLDERPEWMSWQMVLWPIIVLGLADVTRFLRYFRHGLTVRADRFRLAVHGLPAFVIAVVPAGTFTDWLGPRSMWALLDFPTAKVMAALWLAFTLWSAWEVQAP</sequence>
<dbReference type="Proteomes" id="UP000325292">
    <property type="component" value="Chromosome"/>
</dbReference>
<keyword evidence="3" id="KW-1185">Reference proteome</keyword>
<reference evidence="2 3" key="1">
    <citation type="journal article" date="2019" name="Sci. Rep.">
        <title>Sulfobacillus thermotolerans: new insights into resistance and metabolic capacities of acidophilic chemolithotrophs.</title>
        <authorList>
            <person name="Panyushkina A.E."/>
            <person name="Babenko V.V."/>
            <person name="Nikitina A.S."/>
            <person name="Selezneva O.V."/>
            <person name="Tsaplina I.A."/>
            <person name="Letarova M.A."/>
            <person name="Kostryukova E.S."/>
            <person name="Letarov A.V."/>
        </authorList>
    </citation>
    <scope>NUCLEOTIDE SEQUENCE [LARGE SCALE GENOMIC DNA]</scope>
    <source>
        <strain evidence="2 3">Kr1</strain>
    </source>
</reference>
<evidence type="ECO:0000313" key="2">
    <source>
        <dbReference type="EMBL" id="AUW92598.1"/>
    </source>
</evidence>
<feature type="transmembrane region" description="Helical" evidence="1">
    <location>
        <begin position="74"/>
        <end position="96"/>
    </location>
</feature>
<gene>
    <name evidence="2" type="ORF">BXT84_00395</name>
</gene>
<feature type="transmembrane region" description="Helical" evidence="1">
    <location>
        <begin position="7"/>
        <end position="25"/>
    </location>
</feature>